<organism evidence="4 5">
    <name type="scientific">Neolewinella xylanilytica</name>
    <dbReference type="NCBI Taxonomy" id="1514080"/>
    <lineage>
        <taxon>Bacteria</taxon>
        <taxon>Pseudomonadati</taxon>
        <taxon>Bacteroidota</taxon>
        <taxon>Saprospiria</taxon>
        <taxon>Saprospirales</taxon>
        <taxon>Lewinellaceae</taxon>
        <taxon>Neolewinella</taxon>
    </lineage>
</organism>
<keyword evidence="5" id="KW-1185">Reference proteome</keyword>
<protein>
    <submittedName>
        <fullName evidence="4">Beta-lactamase regulating signal transducer with metallopeptidase domain</fullName>
    </submittedName>
</protein>
<sequence length="842" mass="93241">MNYLIHAAALLAGCYIYYYLALRRETFFQLNRWLLLGGMVVCFLLPLITVPERLSLRAAEGPPTVGSFQIMETPGPREVVAFDISAAGIISRPENAPGPTEIVGGTVALPVPLADISPALGAQNHSTVAAAARRSTWYVAPDWKAVAQWVYLTGVLILVVRFIGQLVSVLRKGRGRPTVRDNDVTIVALDEDHAPFSFWNSVFLNPAGYDTKTYDRIIEHERVHIRQRHTVDLIVAELLIVVQWFNPFAWLYRRAVENNLEYLTDAEVLRRGDDPVGYQLSLLQVAVPHHARGLVTNYNQHFLEKRIKMMKAKRSANRAAWKYLALPGMLLCSMSSFNAVAQQSPASDSLEKVDPKADRPFGNLPPAPPPVPPAPPNAPAPPSPPHGPAPAPPAVPAPPPPAPPAPLSDRGTVERSWTARIKGDEVCFHLIETSGARNYHSDSQRCFDKSNLGALPRDGMGVFSLTREAGTITFRGIFEGDRGTGTFDFEPAAAFEEKLEQAGYGSYTNRELVHFFYSDITSGYLDYLEREDFNPDHDQLVQLAVFEINQKTLPQVLADLKASGYARPDLETIVQLRIFDIDALYVQALADAGYRDLDLQDVINAKIHDLTPEYISEIARLGFGDVDFEEIIAMAIHDVDADYVADLAEAGYTDVSAEEVIASRIHNVRPEYIRAMSKAGLTALTLEQAQSASIHGVDPGYVAELAELGFEKLSIDDVIAAKIHGVNAERAKEMQDLGLEINDIDDLSSYSIHDLTPDFVRGLRDMGYTDLSADDLIAARIHDISPAFVRGYADLGYGQIPFDVLQALRIHNVTPAFIEKHRREGDTLEDMIDYSIMRRSRR</sequence>
<feature type="transmembrane region" description="Helical" evidence="2">
    <location>
        <begin position="149"/>
        <end position="170"/>
    </location>
</feature>
<dbReference type="PANTHER" id="PTHR34978">
    <property type="entry name" value="POSSIBLE SENSOR-TRANSDUCER PROTEIN BLAR"/>
    <property type="match status" value="1"/>
</dbReference>
<dbReference type="EMBL" id="PTJC01000005">
    <property type="protein sequence ID" value="PPK87286.1"/>
    <property type="molecule type" value="Genomic_DNA"/>
</dbReference>
<feature type="region of interest" description="Disordered" evidence="1">
    <location>
        <begin position="346"/>
        <end position="413"/>
    </location>
</feature>
<evidence type="ECO:0000256" key="1">
    <source>
        <dbReference type="SAM" id="MobiDB-lite"/>
    </source>
</evidence>
<dbReference type="AlphaFoldDB" id="A0A2S6I6Y8"/>
<feature type="transmembrane region" description="Helical" evidence="2">
    <location>
        <begin position="6"/>
        <end position="21"/>
    </location>
</feature>
<keyword evidence="2" id="KW-0812">Transmembrane</keyword>
<feature type="transmembrane region" description="Helical" evidence="2">
    <location>
        <begin position="33"/>
        <end position="50"/>
    </location>
</feature>
<dbReference type="RefSeq" id="WP_104417901.1">
    <property type="nucleotide sequence ID" value="NZ_PTJC01000005.1"/>
</dbReference>
<comment type="caution">
    <text evidence="4">The sequence shown here is derived from an EMBL/GenBank/DDBJ whole genome shotgun (WGS) entry which is preliminary data.</text>
</comment>
<feature type="compositionally biased region" description="Basic and acidic residues" evidence="1">
    <location>
        <begin position="349"/>
        <end position="359"/>
    </location>
</feature>
<feature type="domain" description="Peptidase M56" evidence="3">
    <location>
        <begin position="195"/>
        <end position="309"/>
    </location>
</feature>
<accession>A0A2S6I6Y8</accession>
<reference evidence="4 5" key="1">
    <citation type="submission" date="2018-02" db="EMBL/GenBank/DDBJ databases">
        <title>Genomic Encyclopedia of Archaeal and Bacterial Type Strains, Phase II (KMG-II): from individual species to whole genera.</title>
        <authorList>
            <person name="Goeker M."/>
        </authorList>
    </citation>
    <scope>NUCLEOTIDE SEQUENCE [LARGE SCALE GENOMIC DNA]</scope>
    <source>
        <strain evidence="4 5">DSM 29526</strain>
    </source>
</reference>
<evidence type="ECO:0000313" key="5">
    <source>
        <dbReference type="Proteomes" id="UP000237662"/>
    </source>
</evidence>
<keyword evidence="2" id="KW-0472">Membrane</keyword>
<evidence type="ECO:0000313" key="4">
    <source>
        <dbReference type="EMBL" id="PPK87286.1"/>
    </source>
</evidence>
<evidence type="ECO:0000259" key="3">
    <source>
        <dbReference type="Pfam" id="PF05569"/>
    </source>
</evidence>
<feature type="transmembrane region" description="Helical" evidence="2">
    <location>
        <begin position="320"/>
        <end position="341"/>
    </location>
</feature>
<dbReference type="Pfam" id="PF05569">
    <property type="entry name" value="Peptidase_M56"/>
    <property type="match status" value="1"/>
</dbReference>
<proteinExistence type="predicted"/>
<keyword evidence="2" id="KW-1133">Transmembrane helix</keyword>
<name>A0A2S6I6Y8_9BACT</name>
<gene>
    <name evidence="4" type="ORF">CLV84_0224</name>
</gene>
<dbReference type="Proteomes" id="UP000237662">
    <property type="component" value="Unassembled WGS sequence"/>
</dbReference>
<feature type="compositionally biased region" description="Pro residues" evidence="1">
    <location>
        <begin position="363"/>
        <end position="406"/>
    </location>
</feature>
<dbReference type="InterPro" id="IPR008756">
    <property type="entry name" value="Peptidase_M56"/>
</dbReference>
<dbReference type="OrthoDB" id="1522859at2"/>
<dbReference type="InterPro" id="IPR052173">
    <property type="entry name" value="Beta-lactam_resp_regulator"/>
</dbReference>
<evidence type="ECO:0000256" key="2">
    <source>
        <dbReference type="SAM" id="Phobius"/>
    </source>
</evidence>
<dbReference type="CDD" id="cd07341">
    <property type="entry name" value="M56_BlaR1_MecR1_like"/>
    <property type="match status" value="1"/>
</dbReference>
<dbReference type="PANTHER" id="PTHR34978:SF3">
    <property type="entry name" value="SLR0241 PROTEIN"/>
    <property type="match status" value="1"/>
</dbReference>